<protein>
    <submittedName>
        <fullName evidence="1">Uncharacterized protein</fullName>
    </submittedName>
</protein>
<organism evidence="1 2">
    <name type="scientific">Mycobacterium phage Ryadel</name>
    <dbReference type="NCBI Taxonomy" id="2283292"/>
    <lineage>
        <taxon>Viruses</taxon>
        <taxon>Duplodnaviria</taxon>
        <taxon>Heunggongvirae</taxon>
        <taxon>Uroviricota</taxon>
        <taxon>Caudoviricetes</taxon>
        <taxon>Corndogvirus</taxon>
        <taxon>Corndogvirus ryadel</taxon>
    </lineage>
</organism>
<sequence length="51" mass="5799">MMMRDRIVVIEELSTAFVSLLKAQAALAFDNTLDEACVEVRDKLIHHLNQV</sequence>
<dbReference type="GeneID" id="65115171"/>
<keyword evidence="2" id="KW-1185">Reference proteome</keyword>
<gene>
    <name evidence="1" type="primary">16</name>
    <name evidence="1" type="ORF">SEA_RYADEL_16</name>
</gene>
<dbReference type="RefSeq" id="YP_010097506.1">
    <property type="nucleotide sequence ID" value="NC_055759.1"/>
</dbReference>
<proteinExistence type="predicted"/>
<dbReference type="KEGG" id="vg:65115171"/>
<evidence type="ECO:0000313" key="2">
    <source>
        <dbReference type="Proteomes" id="UP000259996"/>
    </source>
</evidence>
<reference evidence="1 2" key="1">
    <citation type="submission" date="2018-07" db="EMBL/GenBank/DDBJ databases">
        <authorList>
            <person name="Miller T.W."/>
            <person name="Bachhofer D.L."/>
            <person name="Cooper A."/>
            <person name="Doty J.C."/>
            <person name="Katuri J."/>
            <person name="Musgrave J.W."/>
            <person name="Palumbo A.J."/>
            <person name="Spann H.O."/>
            <person name="Edwards J.C."/>
            <person name="Meik J.M."/>
            <person name="Edwards D.C."/>
            <person name="Warner M.H."/>
            <person name="Garlena R.A."/>
            <person name="Russell D.A."/>
            <person name="Pope W.H."/>
            <person name="Jacobs-Sera D."/>
            <person name="Hatfull G.F."/>
        </authorList>
    </citation>
    <scope>NUCLEOTIDE SEQUENCE [LARGE SCALE GENOMIC DNA]</scope>
</reference>
<dbReference type="Proteomes" id="UP000259996">
    <property type="component" value="Segment"/>
</dbReference>
<dbReference type="EMBL" id="MH590592">
    <property type="protein sequence ID" value="AXH69121.1"/>
    <property type="molecule type" value="Genomic_DNA"/>
</dbReference>
<evidence type="ECO:0000313" key="1">
    <source>
        <dbReference type="EMBL" id="AXH69121.1"/>
    </source>
</evidence>
<accession>A0A345MEZ0</accession>
<name>A0A345MEZ0_9CAUD</name>